<evidence type="ECO:0000256" key="1">
    <source>
        <dbReference type="ARBA" id="ARBA00007664"/>
    </source>
</evidence>
<dbReference type="InterPro" id="IPR050430">
    <property type="entry name" value="Peptidase_S1"/>
</dbReference>
<keyword evidence="3 9" id="KW-0732">Signal</keyword>
<evidence type="ECO:0000256" key="5">
    <source>
        <dbReference type="ARBA" id="ARBA00022825"/>
    </source>
</evidence>
<evidence type="ECO:0000256" key="2">
    <source>
        <dbReference type="ARBA" id="ARBA00022670"/>
    </source>
</evidence>
<keyword evidence="5 8" id="KW-0720">Serine protease</keyword>
<feature type="signal peptide" evidence="9">
    <location>
        <begin position="1"/>
        <end position="20"/>
    </location>
</feature>
<keyword evidence="7" id="KW-1015">Disulfide bond</keyword>
<feature type="domain" description="Peptidase S1" evidence="10">
    <location>
        <begin position="49"/>
        <end position="272"/>
    </location>
</feature>
<evidence type="ECO:0000256" key="9">
    <source>
        <dbReference type="SAM" id="SignalP"/>
    </source>
</evidence>
<gene>
    <name evidence="11" type="ORF">CALMAC_LOCUS2591</name>
</gene>
<dbReference type="InterPro" id="IPR033116">
    <property type="entry name" value="TRYPSIN_SER"/>
</dbReference>
<comment type="similarity">
    <text evidence="1">Belongs to the peptidase S1 family.</text>
</comment>
<dbReference type="CDD" id="cd00190">
    <property type="entry name" value="Tryp_SPc"/>
    <property type="match status" value="1"/>
</dbReference>
<evidence type="ECO:0000313" key="11">
    <source>
        <dbReference type="EMBL" id="VEN37287.1"/>
    </source>
</evidence>
<keyword evidence="4 8" id="KW-0378">Hydrolase</keyword>
<dbReference type="Proteomes" id="UP000410492">
    <property type="component" value="Unassembled WGS sequence"/>
</dbReference>
<dbReference type="PANTHER" id="PTHR24276:SF91">
    <property type="entry name" value="AT26814P-RELATED"/>
    <property type="match status" value="1"/>
</dbReference>
<dbReference type="PROSITE" id="PS00135">
    <property type="entry name" value="TRYPSIN_SER"/>
    <property type="match status" value="1"/>
</dbReference>
<protein>
    <recommendedName>
        <fullName evidence="10">Peptidase S1 domain-containing protein</fullName>
    </recommendedName>
</protein>
<dbReference type="EMBL" id="CAACVG010003225">
    <property type="protein sequence ID" value="VEN37287.1"/>
    <property type="molecule type" value="Genomic_DNA"/>
</dbReference>
<evidence type="ECO:0000256" key="4">
    <source>
        <dbReference type="ARBA" id="ARBA00022801"/>
    </source>
</evidence>
<name>A0A653BNX3_CALMS</name>
<keyword evidence="6" id="KW-0865">Zymogen</keyword>
<dbReference type="InterPro" id="IPR018114">
    <property type="entry name" value="TRYPSIN_HIS"/>
</dbReference>
<dbReference type="InterPro" id="IPR001254">
    <property type="entry name" value="Trypsin_dom"/>
</dbReference>
<keyword evidence="2 8" id="KW-0645">Protease</keyword>
<dbReference type="PANTHER" id="PTHR24276">
    <property type="entry name" value="POLYSERASE-RELATED"/>
    <property type="match status" value="1"/>
</dbReference>
<keyword evidence="12" id="KW-1185">Reference proteome</keyword>
<dbReference type="PROSITE" id="PS00134">
    <property type="entry name" value="TRYPSIN_HIS"/>
    <property type="match status" value="1"/>
</dbReference>
<reference evidence="11 12" key="1">
    <citation type="submission" date="2019-01" db="EMBL/GenBank/DDBJ databases">
        <authorList>
            <person name="Sayadi A."/>
        </authorList>
    </citation>
    <scope>NUCLEOTIDE SEQUENCE [LARGE SCALE GENOMIC DNA]</scope>
</reference>
<dbReference type="PRINTS" id="PR00722">
    <property type="entry name" value="CHYMOTRYPSIN"/>
</dbReference>
<dbReference type="FunFam" id="2.40.10.10:FF:000077">
    <property type="entry name" value="Predicted protein"/>
    <property type="match status" value="1"/>
</dbReference>
<evidence type="ECO:0000259" key="10">
    <source>
        <dbReference type="PROSITE" id="PS50240"/>
    </source>
</evidence>
<dbReference type="OrthoDB" id="10051896at2759"/>
<dbReference type="Pfam" id="PF00089">
    <property type="entry name" value="Trypsin"/>
    <property type="match status" value="1"/>
</dbReference>
<organism evidence="11 12">
    <name type="scientific">Callosobruchus maculatus</name>
    <name type="common">Southern cowpea weevil</name>
    <name type="synonym">Pulse bruchid</name>
    <dbReference type="NCBI Taxonomy" id="64391"/>
    <lineage>
        <taxon>Eukaryota</taxon>
        <taxon>Metazoa</taxon>
        <taxon>Ecdysozoa</taxon>
        <taxon>Arthropoda</taxon>
        <taxon>Hexapoda</taxon>
        <taxon>Insecta</taxon>
        <taxon>Pterygota</taxon>
        <taxon>Neoptera</taxon>
        <taxon>Endopterygota</taxon>
        <taxon>Coleoptera</taxon>
        <taxon>Polyphaga</taxon>
        <taxon>Cucujiformia</taxon>
        <taxon>Chrysomeloidea</taxon>
        <taxon>Chrysomelidae</taxon>
        <taxon>Bruchinae</taxon>
        <taxon>Bruchini</taxon>
        <taxon>Callosobruchus</taxon>
    </lineage>
</organism>
<evidence type="ECO:0000256" key="8">
    <source>
        <dbReference type="RuleBase" id="RU363034"/>
    </source>
</evidence>
<feature type="chain" id="PRO_5024957598" description="Peptidase S1 domain-containing protein" evidence="9">
    <location>
        <begin position="21"/>
        <end position="273"/>
    </location>
</feature>
<dbReference type="GO" id="GO:0004252">
    <property type="term" value="F:serine-type endopeptidase activity"/>
    <property type="evidence" value="ECO:0007669"/>
    <property type="project" value="InterPro"/>
</dbReference>
<evidence type="ECO:0000256" key="6">
    <source>
        <dbReference type="ARBA" id="ARBA00023145"/>
    </source>
</evidence>
<dbReference type="SUPFAM" id="SSF50494">
    <property type="entry name" value="Trypsin-like serine proteases"/>
    <property type="match status" value="1"/>
</dbReference>
<sequence>MNNIIFLALIGAVCIALGYAKPLDETSVTATGAGNHLLQGEPFNGSFQIVGGHDVDIADYPYQVSLQSWGRHVCGATILDQNFVLTAAHCVIRETKESITIRVGSSYRDKGGKVFSVTKIFMHPDFDEETYNYDISVIQLSEPLEFGTGIRKVGLPSEGTVIPDGLAASATGWGKLYEEGPMANVLQEVDLPTITKSSCEKYYENVLTDTMFCAGFEQGGKDTCVGDSGGPLVVSGILVGITSWGGVCAAPRNPGVYTNVPAMTKYIQSIISA</sequence>
<dbReference type="InterPro" id="IPR043504">
    <property type="entry name" value="Peptidase_S1_PA_chymotrypsin"/>
</dbReference>
<dbReference type="Gene3D" id="2.40.10.10">
    <property type="entry name" value="Trypsin-like serine proteases"/>
    <property type="match status" value="1"/>
</dbReference>
<dbReference type="PROSITE" id="PS50240">
    <property type="entry name" value="TRYPSIN_DOM"/>
    <property type="match status" value="1"/>
</dbReference>
<proteinExistence type="inferred from homology"/>
<dbReference type="AlphaFoldDB" id="A0A653BNX3"/>
<evidence type="ECO:0000256" key="7">
    <source>
        <dbReference type="ARBA" id="ARBA00023157"/>
    </source>
</evidence>
<evidence type="ECO:0000256" key="3">
    <source>
        <dbReference type="ARBA" id="ARBA00022729"/>
    </source>
</evidence>
<dbReference type="SMART" id="SM00020">
    <property type="entry name" value="Tryp_SPc"/>
    <property type="match status" value="1"/>
</dbReference>
<evidence type="ECO:0000313" key="12">
    <source>
        <dbReference type="Proteomes" id="UP000410492"/>
    </source>
</evidence>
<dbReference type="InterPro" id="IPR009003">
    <property type="entry name" value="Peptidase_S1_PA"/>
</dbReference>
<dbReference type="InterPro" id="IPR001314">
    <property type="entry name" value="Peptidase_S1A"/>
</dbReference>
<accession>A0A653BNX3</accession>
<dbReference type="GO" id="GO:0006508">
    <property type="term" value="P:proteolysis"/>
    <property type="evidence" value="ECO:0007669"/>
    <property type="project" value="UniProtKB-KW"/>
</dbReference>